<dbReference type="AlphaFoldDB" id="A0A5E6S117"/>
<accession>A0A5E6S117</accession>
<name>A0A5E6S117_PSEFL</name>
<sequence>MDSSVFEQTEFLLRATITSAGGLAQQILTDAPIPSVTALAAHQLTETALRGDDTFTRRLLEQAASEVFGIVAGAQARAVEQPFGNANGKALGRSNTGRF</sequence>
<protein>
    <submittedName>
        <fullName evidence="1">Uncharacterized protein</fullName>
    </submittedName>
</protein>
<gene>
    <name evidence="1" type="ORF">PS925_03772</name>
</gene>
<dbReference type="EMBL" id="CABVJG010000011">
    <property type="protein sequence ID" value="VVQ13476.1"/>
    <property type="molecule type" value="Genomic_DNA"/>
</dbReference>
<organism evidence="1 2">
    <name type="scientific">Pseudomonas fluorescens</name>
    <dbReference type="NCBI Taxonomy" id="294"/>
    <lineage>
        <taxon>Bacteria</taxon>
        <taxon>Pseudomonadati</taxon>
        <taxon>Pseudomonadota</taxon>
        <taxon>Gammaproteobacteria</taxon>
        <taxon>Pseudomonadales</taxon>
        <taxon>Pseudomonadaceae</taxon>
        <taxon>Pseudomonas</taxon>
    </lineage>
</organism>
<evidence type="ECO:0000313" key="1">
    <source>
        <dbReference type="EMBL" id="VVQ13476.1"/>
    </source>
</evidence>
<proteinExistence type="predicted"/>
<reference evidence="1 2" key="1">
    <citation type="submission" date="2019-09" db="EMBL/GenBank/DDBJ databases">
        <authorList>
            <person name="Chandra G."/>
            <person name="Truman W A."/>
        </authorList>
    </citation>
    <scope>NUCLEOTIDE SEQUENCE [LARGE SCALE GENOMIC DNA]</scope>
    <source>
        <strain evidence="1">PS925</strain>
    </source>
</reference>
<evidence type="ECO:0000313" key="2">
    <source>
        <dbReference type="Proteomes" id="UP000412311"/>
    </source>
</evidence>
<dbReference type="Proteomes" id="UP000412311">
    <property type="component" value="Unassembled WGS sequence"/>
</dbReference>